<keyword evidence="1" id="KW-0472">Membrane</keyword>
<feature type="transmembrane region" description="Helical" evidence="1">
    <location>
        <begin position="40"/>
        <end position="61"/>
    </location>
</feature>
<feature type="transmembrane region" description="Helical" evidence="1">
    <location>
        <begin position="149"/>
        <end position="170"/>
    </location>
</feature>
<feature type="transmembrane region" description="Helical" evidence="1">
    <location>
        <begin position="15"/>
        <end position="34"/>
    </location>
</feature>
<dbReference type="PANTHER" id="PTHR34300">
    <property type="entry name" value="QUEUOSINE PRECURSOR TRANSPORTER-RELATED"/>
    <property type="match status" value="1"/>
</dbReference>
<dbReference type="HOGENOM" id="CLU_120907_0_0_11"/>
<evidence type="ECO:0008006" key="4">
    <source>
        <dbReference type="Google" id="ProtNLM"/>
    </source>
</evidence>
<sequence>MSTSDLAAPRTSRRVGLVLAACYVATVLLANYAITTFGAVPVGFGLVAPAGVYFAGLAFTLRDLTQDHLGKRAVLAAIVIGTLLSALISPQFALASAAAFLLSELADFAVYTPLRKRRWLTAVVLSNIAGFIVDSLIFLWLAFNSLAFLPGQLVGKAWMTAAAVLVLALLRRRRGHVGPTVSSGGEPSAVGRQG</sequence>
<dbReference type="OrthoDB" id="9155154at2"/>
<evidence type="ECO:0000313" key="2">
    <source>
        <dbReference type="EMBL" id="ABS05846.1"/>
    </source>
</evidence>
<organism evidence="2 3">
    <name type="scientific">Kineococcus radiotolerans (strain ATCC BAA-149 / DSM 14245 / SRS30216)</name>
    <dbReference type="NCBI Taxonomy" id="266940"/>
    <lineage>
        <taxon>Bacteria</taxon>
        <taxon>Bacillati</taxon>
        <taxon>Actinomycetota</taxon>
        <taxon>Actinomycetes</taxon>
        <taxon>Kineosporiales</taxon>
        <taxon>Kineosporiaceae</taxon>
        <taxon>Kineococcus</taxon>
    </lineage>
</organism>
<keyword evidence="1" id="KW-1133">Transmembrane helix</keyword>
<dbReference type="Proteomes" id="UP000001116">
    <property type="component" value="Chromosome"/>
</dbReference>
<dbReference type="AlphaFoldDB" id="A6WGA7"/>
<proteinExistence type="predicted"/>
<evidence type="ECO:0000313" key="3">
    <source>
        <dbReference type="Proteomes" id="UP000001116"/>
    </source>
</evidence>
<dbReference type="eggNOG" id="COG1738">
    <property type="taxonomic scope" value="Bacteria"/>
</dbReference>
<accession>A6WGA7</accession>
<dbReference type="STRING" id="266940.Krad_4383"/>
<protein>
    <recommendedName>
        <fullName evidence="4">VUT family protein</fullName>
    </recommendedName>
</protein>
<dbReference type="InterPro" id="IPR003744">
    <property type="entry name" value="YhhQ"/>
</dbReference>
<dbReference type="Pfam" id="PF02592">
    <property type="entry name" value="Vut_1"/>
    <property type="match status" value="1"/>
</dbReference>
<feature type="transmembrane region" description="Helical" evidence="1">
    <location>
        <begin position="73"/>
        <end position="88"/>
    </location>
</feature>
<keyword evidence="3" id="KW-1185">Reference proteome</keyword>
<keyword evidence="1" id="KW-0812">Transmembrane</keyword>
<name>A6WGA7_KINRD</name>
<dbReference type="EMBL" id="CP000750">
    <property type="protein sequence ID" value="ABS05846.1"/>
    <property type="molecule type" value="Genomic_DNA"/>
</dbReference>
<dbReference type="KEGG" id="kra:Krad_4383"/>
<dbReference type="PANTHER" id="PTHR34300:SF2">
    <property type="entry name" value="QUEUOSINE PRECURSOR TRANSPORTER-RELATED"/>
    <property type="match status" value="1"/>
</dbReference>
<dbReference type="RefSeq" id="WP_012085852.1">
    <property type="nucleotide sequence ID" value="NC_009664.2"/>
</dbReference>
<feature type="transmembrane region" description="Helical" evidence="1">
    <location>
        <begin position="119"/>
        <end position="143"/>
    </location>
</feature>
<gene>
    <name evidence="2" type="ordered locus">Krad_4383</name>
</gene>
<reference evidence="3" key="1">
    <citation type="journal article" date="2008" name="PLoS ONE">
        <title>Survival in nuclear waste, extreme resistance, and potential applications gleaned from the genome sequence of Kineococcus radiotolerans SRS30216.</title>
        <authorList>
            <person name="Bagwell C.E."/>
            <person name="Bhat S."/>
            <person name="Hawkins G.M."/>
            <person name="Smith B.W."/>
            <person name="Biswas T."/>
            <person name="Hoover T.R."/>
            <person name="Saunders E."/>
            <person name="Han C.S."/>
            <person name="Tsodikov O.V."/>
            <person name="Shimkets L.J."/>
        </authorList>
    </citation>
    <scope>NUCLEOTIDE SEQUENCE [LARGE SCALE GENOMIC DNA]</scope>
    <source>
        <strain evidence="3">ATCC BAA-149 / DSM 14245 / SRS30216</strain>
    </source>
</reference>
<evidence type="ECO:0000256" key="1">
    <source>
        <dbReference type="SAM" id="Phobius"/>
    </source>
</evidence>